<dbReference type="Pfam" id="PF00294">
    <property type="entry name" value="PfkB"/>
    <property type="match status" value="1"/>
</dbReference>
<name>A0A1W2F8X0_9SPHI</name>
<feature type="domain" description="Carbohydrate kinase PfkB" evidence="4">
    <location>
        <begin position="5"/>
        <end position="216"/>
    </location>
</feature>
<proteinExistence type="inferred from homology"/>
<dbReference type="RefSeq" id="WP_084292537.1">
    <property type="nucleotide sequence ID" value="NZ_FWYB01000026.1"/>
</dbReference>
<evidence type="ECO:0000313" key="6">
    <source>
        <dbReference type="Proteomes" id="UP000192678"/>
    </source>
</evidence>
<dbReference type="InterPro" id="IPR011611">
    <property type="entry name" value="PfkB_dom"/>
</dbReference>
<dbReference type="GO" id="GO:0016301">
    <property type="term" value="F:kinase activity"/>
    <property type="evidence" value="ECO:0007669"/>
    <property type="project" value="UniProtKB-KW"/>
</dbReference>
<evidence type="ECO:0000313" key="5">
    <source>
        <dbReference type="EMBL" id="SMD18417.1"/>
    </source>
</evidence>
<gene>
    <name evidence="5" type="ORF">SAMN04488101_12627</name>
</gene>
<evidence type="ECO:0000256" key="3">
    <source>
        <dbReference type="ARBA" id="ARBA00022777"/>
    </source>
</evidence>
<evidence type="ECO:0000259" key="4">
    <source>
        <dbReference type="Pfam" id="PF00294"/>
    </source>
</evidence>
<reference evidence="5 6" key="1">
    <citation type="submission" date="2017-04" db="EMBL/GenBank/DDBJ databases">
        <authorList>
            <person name="Afonso C.L."/>
            <person name="Miller P.J."/>
            <person name="Scott M.A."/>
            <person name="Spackman E."/>
            <person name="Goraichik I."/>
            <person name="Dimitrov K.M."/>
            <person name="Suarez D.L."/>
            <person name="Swayne D.E."/>
        </authorList>
    </citation>
    <scope>NUCLEOTIDE SEQUENCE [LARGE SCALE GENOMIC DNA]</scope>
    <source>
        <strain evidence="5 6">DSM 19625</strain>
    </source>
</reference>
<accession>A0A1W2F8X0</accession>
<keyword evidence="6" id="KW-1185">Reference proteome</keyword>
<dbReference type="InterPro" id="IPR029056">
    <property type="entry name" value="Ribokinase-like"/>
</dbReference>
<dbReference type="Proteomes" id="UP000192678">
    <property type="component" value="Unassembled WGS sequence"/>
</dbReference>
<dbReference type="EMBL" id="FWYB01000026">
    <property type="protein sequence ID" value="SMD18417.1"/>
    <property type="molecule type" value="Genomic_DNA"/>
</dbReference>
<sequence>MLNQENILVFGELLLRFSSSEDQFISKNHTVSLFPGGSEANVSASLGQWNIPCSYVSCVPDNALANNALQSLQELGVDTNRTIRQGSRLGLYFLLSANGLTSGEVVYDRKFSSFSSLEAGTIDWDQLLEGHTWFHWTALTPALNENMAAVCKEALTAAKKKGLKISVDLNYRSRLWDYGKQPIDVMPELVQYCDVIMGNIWAVNKMLGIPVDENLNRQTSVKTYAAQANESAKEVFSRFPQCKHIANTFRFMDNPKHNLFYGTYHTPEHNYISDVFETNEVVDRIGSGDAFMAGLIYGLTGSTDGQEIINKATASGYKKLFVKGDFGNGSI</sequence>
<dbReference type="OrthoDB" id="9813569at2"/>
<dbReference type="InterPro" id="IPR052700">
    <property type="entry name" value="Carb_kinase_PfkB-like"/>
</dbReference>
<dbReference type="SUPFAM" id="SSF53613">
    <property type="entry name" value="Ribokinase-like"/>
    <property type="match status" value="1"/>
</dbReference>
<evidence type="ECO:0000256" key="1">
    <source>
        <dbReference type="ARBA" id="ARBA00010688"/>
    </source>
</evidence>
<organism evidence="5 6">
    <name type="scientific">Pedobacter nyackensis</name>
    <dbReference type="NCBI Taxonomy" id="475255"/>
    <lineage>
        <taxon>Bacteria</taxon>
        <taxon>Pseudomonadati</taxon>
        <taxon>Bacteroidota</taxon>
        <taxon>Sphingobacteriia</taxon>
        <taxon>Sphingobacteriales</taxon>
        <taxon>Sphingobacteriaceae</taxon>
        <taxon>Pedobacter</taxon>
    </lineage>
</organism>
<dbReference type="AlphaFoldDB" id="A0A1W2F8X0"/>
<dbReference type="PANTHER" id="PTHR43320">
    <property type="entry name" value="SUGAR KINASE"/>
    <property type="match status" value="1"/>
</dbReference>
<keyword evidence="3 5" id="KW-0418">Kinase</keyword>
<dbReference type="PANTHER" id="PTHR43320:SF2">
    <property type="entry name" value="2-DEHYDRO-3-DEOXYGLUCONOKINASE_2-DEHYDRO-3-DEOXYGALACTONOKINASE"/>
    <property type="match status" value="1"/>
</dbReference>
<evidence type="ECO:0000256" key="2">
    <source>
        <dbReference type="ARBA" id="ARBA00022679"/>
    </source>
</evidence>
<dbReference type="CDD" id="cd01166">
    <property type="entry name" value="KdgK"/>
    <property type="match status" value="1"/>
</dbReference>
<dbReference type="STRING" id="475255.SAMN04488101_12627"/>
<protein>
    <submittedName>
        <fullName evidence="5">2-dehydro-3-deoxygluconokinase</fullName>
    </submittedName>
</protein>
<comment type="similarity">
    <text evidence="1">Belongs to the carbohydrate kinase PfkB family.</text>
</comment>
<dbReference type="Gene3D" id="3.40.1190.20">
    <property type="match status" value="1"/>
</dbReference>
<keyword evidence="2" id="KW-0808">Transferase</keyword>